<dbReference type="PANTHER" id="PTHR13802">
    <property type="entry name" value="MUCIN 4-RELATED"/>
    <property type="match status" value="1"/>
</dbReference>
<evidence type="ECO:0000256" key="6">
    <source>
        <dbReference type="SAM" id="SignalP"/>
    </source>
</evidence>
<evidence type="ECO:0000259" key="9">
    <source>
        <dbReference type="PROSITE" id="PS51233"/>
    </source>
</evidence>
<dbReference type="AlphaFoldDB" id="A0A814RIV5"/>
<dbReference type="EMBL" id="CAJOBD010001591">
    <property type="protein sequence ID" value="CAF3815147.1"/>
    <property type="molecule type" value="Genomic_DNA"/>
</dbReference>
<dbReference type="SMART" id="SM00539">
    <property type="entry name" value="NIDO"/>
    <property type="match status" value="1"/>
</dbReference>
<dbReference type="Gene3D" id="2.60.40.10">
    <property type="entry name" value="Immunoglobulins"/>
    <property type="match status" value="1"/>
</dbReference>
<comment type="subcellular location">
    <subcellularLocation>
        <location evidence="1">Membrane</location>
    </subcellularLocation>
</comment>
<evidence type="ECO:0000313" key="12">
    <source>
        <dbReference type="Proteomes" id="UP000663864"/>
    </source>
</evidence>
<evidence type="ECO:0000256" key="2">
    <source>
        <dbReference type="ARBA" id="ARBA00022692"/>
    </source>
</evidence>
<organism evidence="10 12">
    <name type="scientific">Rotaria sordida</name>
    <dbReference type="NCBI Taxonomy" id="392033"/>
    <lineage>
        <taxon>Eukaryota</taxon>
        <taxon>Metazoa</taxon>
        <taxon>Spiralia</taxon>
        <taxon>Gnathifera</taxon>
        <taxon>Rotifera</taxon>
        <taxon>Eurotatoria</taxon>
        <taxon>Bdelloidea</taxon>
        <taxon>Philodinida</taxon>
        <taxon>Philodinidae</taxon>
        <taxon>Rotaria</taxon>
    </lineage>
</organism>
<keyword evidence="6" id="KW-0732">Signal</keyword>
<reference evidence="10" key="1">
    <citation type="submission" date="2021-02" db="EMBL/GenBank/DDBJ databases">
        <authorList>
            <person name="Nowell W R."/>
        </authorList>
    </citation>
    <scope>NUCLEOTIDE SEQUENCE</scope>
</reference>
<keyword evidence="4" id="KW-0472">Membrane</keyword>
<evidence type="ECO:0000259" key="8">
    <source>
        <dbReference type="PROSITE" id="PS51220"/>
    </source>
</evidence>
<protein>
    <submittedName>
        <fullName evidence="10">Uncharacterized protein</fullName>
    </submittedName>
</protein>
<dbReference type="InterPro" id="IPR051495">
    <property type="entry name" value="Epithelial_Barrier/Signaling"/>
</dbReference>
<dbReference type="InterPro" id="IPR014756">
    <property type="entry name" value="Ig_E-set"/>
</dbReference>
<dbReference type="Proteomes" id="UP000663836">
    <property type="component" value="Unassembled WGS sequence"/>
</dbReference>
<dbReference type="PANTHER" id="PTHR13802:SF52">
    <property type="entry name" value="MUCIN-4"/>
    <property type="match status" value="1"/>
</dbReference>
<comment type="caution">
    <text evidence="10">The sequence shown here is derived from an EMBL/GenBank/DDBJ whole genome shotgun (WGS) entry which is preliminary data.</text>
</comment>
<dbReference type="InterPro" id="IPR001846">
    <property type="entry name" value="VWF_type-D"/>
</dbReference>
<gene>
    <name evidence="11" type="ORF">JBS370_LOCUS16109</name>
    <name evidence="10" type="ORF">ZHD862_LOCUS19318</name>
</gene>
<dbReference type="Pfam" id="PF03782">
    <property type="entry name" value="AMOP"/>
    <property type="match status" value="1"/>
</dbReference>
<feature type="chain" id="PRO_5036410727" evidence="6">
    <location>
        <begin position="18"/>
        <end position="1058"/>
    </location>
</feature>
<proteinExistence type="predicted"/>
<feature type="signal peptide" evidence="6">
    <location>
        <begin position="1"/>
        <end position="17"/>
    </location>
</feature>
<dbReference type="InterPro" id="IPR003886">
    <property type="entry name" value="NIDO_dom"/>
</dbReference>
<dbReference type="PROSITE" id="PS50856">
    <property type="entry name" value="AMOP"/>
    <property type="match status" value="1"/>
</dbReference>
<dbReference type="InterPro" id="IPR005533">
    <property type="entry name" value="AMOP_dom"/>
</dbReference>
<name>A0A814RIV5_9BILA</name>
<dbReference type="InterPro" id="IPR013783">
    <property type="entry name" value="Ig-like_fold"/>
</dbReference>
<dbReference type="SMART" id="SM00723">
    <property type="entry name" value="AMOP"/>
    <property type="match status" value="1"/>
</dbReference>
<dbReference type="SUPFAM" id="SSF81296">
    <property type="entry name" value="E set domains"/>
    <property type="match status" value="1"/>
</dbReference>
<keyword evidence="3" id="KW-1133">Transmembrane helix</keyword>
<dbReference type="Pfam" id="PF06119">
    <property type="entry name" value="NIDO"/>
    <property type="match status" value="1"/>
</dbReference>
<evidence type="ECO:0000313" key="11">
    <source>
        <dbReference type="EMBL" id="CAF3815147.1"/>
    </source>
</evidence>
<dbReference type="GO" id="GO:0007160">
    <property type="term" value="P:cell-matrix adhesion"/>
    <property type="evidence" value="ECO:0007669"/>
    <property type="project" value="InterPro"/>
</dbReference>
<accession>A0A814RIV5</accession>
<feature type="domain" description="VWFD" evidence="9">
    <location>
        <begin position="630"/>
        <end position="846"/>
    </location>
</feature>
<keyword evidence="5" id="KW-1015">Disulfide bond</keyword>
<dbReference type="EMBL" id="CAJNOT010001045">
    <property type="protein sequence ID" value="CAF1134550.1"/>
    <property type="molecule type" value="Genomic_DNA"/>
</dbReference>
<evidence type="ECO:0000259" key="7">
    <source>
        <dbReference type="PROSITE" id="PS50856"/>
    </source>
</evidence>
<dbReference type="GO" id="GO:0016020">
    <property type="term" value="C:membrane"/>
    <property type="evidence" value="ECO:0007669"/>
    <property type="project" value="UniProtKB-SubCell"/>
</dbReference>
<dbReference type="Pfam" id="PF00094">
    <property type="entry name" value="VWD"/>
    <property type="match status" value="1"/>
</dbReference>
<evidence type="ECO:0000256" key="1">
    <source>
        <dbReference type="ARBA" id="ARBA00004370"/>
    </source>
</evidence>
<dbReference type="PROSITE" id="PS51220">
    <property type="entry name" value="NIDO"/>
    <property type="match status" value="1"/>
</dbReference>
<evidence type="ECO:0000313" key="10">
    <source>
        <dbReference type="EMBL" id="CAF1134550.1"/>
    </source>
</evidence>
<dbReference type="PROSITE" id="PS51233">
    <property type="entry name" value="VWFD"/>
    <property type="match status" value="1"/>
</dbReference>
<evidence type="ECO:0000256" key="4">
    <source>
        <dbReference type="ARBA" id="ARBA00023136"/>
    </source>
</evidence>
<evidence type="ECO:0000256" key="3">
    <source>
        <dbReference type="ARBA" id="ARBA00022989"/>
    </source>
</evidence>
<evidence type="ECO:0000256" key="5">
    <source>
        <dbReference type="ARBA" id="ARBA00023157"/>
    </source>
</evidence>
<dbReference type="Proteomes" id="UP000663864">
    <property type="component" value="Unassembled WGS sequence"/>
</dbReference>
<feature type="domain" description="AMOP" evidence="7">
    <location>
        <begin position="469"/>
        <end position="619"/>
    </location>
</feature>
<keyword evidence="2" id="KW-0812">Transmembrane</keyword>
<sequence>MLPTFLFVFVLLSSSSTLRLDEFFPFGPEVGDSTMRPNDDESEGPLQLTYVFPYFDNNHRQIWIANNGLFSFLSPISQFVPDPFPLANDSRLVAGFWSDIDTRGVLNDTGNKVYYKVYDSTGVSNFTLAVFNKTKNYVRTFFLQQHLFEPTMVITATWYRVGAFSSQTSALNTFQIVLSTDGDRSFVFFLYHDIQWTQPSNDSNGYAQAGFNAGDGIAFEMLPHSRTQEIIRLVNESNVNIPGLFAFRVDTDKINAGGCTPNASMVSFRPRISSQLGSTALNIYGPCFKNETKVKCHFDSSLQNIDGIIIDEFRAICLTPFASVHGPVSVEVSIDNGETFISAGTFTFAPLQYGSDEVIIETEDGDNLLSVEQYIKLKWHFSEMVRNTFPNDTKIDIELWKVSLNHQSQLQKDNTPIMLVQNLNLTKSIRIQLPSSISALSTCFIRVVAHFNAQIYAGLNTGLLIVRSHPSLAPELCQTWAVQQPEPSIWNNDGLLSCPMTRWQAIAAGRCCYQPDRQCYKGSTNQNNCWFHQGRPGRDESSAVECYVSITSNSHGAGAECCYDDNGTIITRGTGAGTDNRYQQTKFPVQHFFHDTVPYLQCCMMSTYTEACNKYMYYRPPRRGSNTMGSNGQMWGDPHFGTLDGASYIFNGYGEYTYLAINNNTSPSNAFNASNQTYIFMSQIRTIPISFSNVSVTKGFAARSNNIENQSVSITISRREHLVLRRGNEILEFEDNINTLFFPEMTISRLDGNNNSHFSLSWTIGVAIEINVIKMMSPSQQLVLNIAASVAGIFRGKTYGLLGTYDGIENNDLRSKNGCIINSNASLEQIHNDFGVTWSIDPSSSLFYYESHQSAKFFEEKNREFVPSFIDPIKNDNSLIRSNCKINATSSPSSWNPAQRACYYDSSMTNDIKFGQASLMAGNELLSIRMHQRNPPSFRSSLPLTMSLTHGAHVYLNVSATSEYPSHVVKLFELHRPEHSTFNYNTGIFQWTAIKGEHYLSVEALDETYNLKSKHDITFYVKVIDDGITAAPGKGSNNQVNEVNFIILIIGLNVIFYR</sequence>
<feature type="domain" description="NIDO" evidence="8">
    <location>
        <begin position="95"/>
        <end position="252"/>
    </location>
</feature>